<comment type="caution">
    <text evidence="2">The sequence shown here is derived from an EMBL/GenBank/DDBJ whole genome shotgun (WGS) entry which is preliminary data.</text>
</comment>
<dbReference type="Pfam" id="PF15956">
    <property type="entry name" value="DUF4760"/>
    <property type="match status" value="1"/>
</dbReference>
<dbReference type="RefSeq" id="WP_213412096.1">
    <property type="nucleotide sequence ID" value="NZ_BOVK01000026.1"/>
</dbReference>
<reference evidence="2" key="1">
    <citation type="submission" date="2021-04" db="EMBL/GenBank/DDBJ databases">
        <title>Draft genome sequence of Xylanibacillus composti strain K13.</title>
        <authorList>
            <person name="Uke A."/>
            <person name="Chhe C."/>
            <person name="Baramee S."/>
            <person name="Kosugi A."/>
        </authorList>
    </citation>
    <scope>NUCLEOTIDE SEQUENCE</scope>
    <source>
        <strain evidence="2">K13</strain>
    </source>
</reference>
<feature type="transmembrane region" description="Helical" evidence="1">
    <location>
        <begin position="35"/>
        <end position="56"/>
    </location>
</feature>
<keyword evidence="1" id="KW-1133">Transmembrane helix</keyword>
<evidence type="ECO:0000313" key="3">
    <source>
        <dbReference type="Proteomes" id="UP000677918"/>
    </source>
</evidence>
<evidence type="ECO:0000256" key="1">
    <source>
        <dbReference type="SAM" id="Phobius"/>
    </source>
</evidence>
<evidence type="ECO:0008006" key="4">
    <source>
        <dbReference type="Google" id="ProtNLM"/>
    </source>
</evidence>
<proteinExistence type="predicted"/>
<name>A0A8J4H5Y0_9BACL</name>
<organism evidence="2 3">
    <name type="scientific">Xylanibacillus composti</name>
    <dbReference type="NCBI Taxonomy" id="1572762"/>
    <lineage>
        <taxon>Bacteria</taxon>
        <taxon>Bacillati</taxon>
        <taxon>Bacillota</taxon>
        <taxon>Bacilli</taxon>
        <taxon>Bacillales</taxon>
        <taxon>Paenibacillaceae</taxon>
        <taxon>Xylanibacillus</taxon>
    </lineage>
</organism>
<dbReference type="EMBL" id="BOVK01000026">
    <property type="protein sequence ID" value="GIQ69293.1"/>
    <property type="molecule type" value="Genomic_DNA"/>
</dbReference>
<keyword evidence="3" id="KW-1185">Reference proteome</keyword>
<keyword evidence="1" id="KW-0472">Membrane</keyword>
<dbReference type="Proteomes" id="UP000677918">
    <property type="component" value="Unassembled WGS sequence"/>
</dbReference>
<sequence length="183" mass="21461">MKYGWNWAAALLTAGSAAGWVWFGLRWPPDSRESAFQYMYGISLTLLALGVIWTCAELKRRRYVRMLTAWQQAQHDPEHIRLQQRLLRSEGEAALDAEAASLVCSFYEGWAAQWQEGVLPLRAFSGSTAWTMARLYRVLRPYIRQVRNERNPQYALHFERLVRRLRRKYKLRTGSSRKSHKGR</sequence>
<gene>
    <name evidence="2" type="ORF">XYCOK13_21170</name>
</gene>
<evidence type="ECO:0000313" key="2">
    <source>
        <dbReference type="EMBL" id="GIQ69293.1"/>
    </source>
</evidence>
<accession>A0A8J4H5Y0</accession>
<dbReference type="AlphaFoldDB" id="A0A8J4H5Y0"/>
<keyword evidence="1" id="KW-0812">Transmembrane</keyword>
<protein>
    <recommendedName>
        <fullName evidence="4">DUF4760 domain-containing protein</fullName>
    </recommendedName>
</protein>
<dbReference type="InterPro" id="IPR031876">
    <property type="entry name" value="DUF4760"/>
</dbReference>